<comment type="function">
    <text evidence="6">Essential sporozoite protein. In the mosquito vector, required for sporozoite development in the oocyst, migration through the vector hemolymph and entry into the vector salivary glands. In the vertebrate host, required for sporozoite migration through the host dermis and infection of host hepatocytes. Binds to highly sulfated heparan sulfate proteoglycans (HSPGs) on the surface of host hepatocytes.</text>
</comment>
<dbReference type="InterPro" id="IPR051860">
    <property type="entry name" value="Plasmodium_CSP_Invasion"/>
</dbReference>
<dbReference type="PROSITE" id="PS51212">
    <property type="entry name" value="WSC"/>
    <property type="match status" value="1"/>
</dbReference>
<evidence type="ECO:0000313" key="10">
    <source>
        <dbReference type="Proteomes" id="UP001295423"/>
    </source>
</evidence>
<evidence type="ECO:0000256" key="3">
    <source>
        <dbReference type="ARBA" id="ARBA00022522"/>
    </source>
</evidence>
<organism evidence="9 10">
    <name type="scientific">Cylindrotheca closterium</name>
    <dbReference type="NCBI Taxonomy" id="2856"/>
    <lineage>
        <taxon>Eukaryota</taxon>
        <taxon>Sar</taxon>
        <taxon>Stramenopiles</taxon>
        <taxon>Ochrophyta</taxon>
        <taxon>Bacillariophyta</taxon>
        <taxon>Bacillariophyceae</taxon>
        <taxon>Bacillariophycidae</taxon>
        <taxon>Bacillariales</taxon>
        <taxon>Bacillariaceae</taxon>
        <taxon>Cylindrotheca</taxon>
    </lineage>
</organism>
<comment type="similarity">
    <text evidence="1">Belongs to the plasmodium circumsporozoite protein family.</text>
</comment>
<dbReference type="PANTHER" id="PTHR44826:SF3">
    <property type="entry name" value="SPORE COAT PROTEIN SP85"/>
    <property type="match status" value="1"/>
</dbReference>
<dbReference type="PANTHER" id="PTHR44826">
    <property type="entry name" value="SPORE COAT PROTEIN SP85"/>
    <property type="match status" value="1"/>
</dbReference>
<evidence type="ECO:0000256" key="6">
    <source>
        <dbReference type="ARBA" id="ARBA00045806"/>
    </source>
</evidence>
<proteinExistence type="inferred from homology"/>
<dbReference type="SMART" id="SM00321">
    <property type="entry name" value="WSC"/>
    <property type="match status" value="1"/>
</dbReference>
<feature type="region of interest" description="Disordered" evidence="7">
    <location>
        <begin position="302"/>
        <end position="334"/>
    </location>
</feature>
<dbReference type="Proteomes" id="UP001295423">
    <property type="component" value="Unassembled WGS sequence"/>
</dbReference>
<feature type="domain" description="WSC" evidence="8">
    <location>
        <begin position="1243"/>
        <end position="1333"/>
    </location>
</feature>
<feature type="compositionally biased region" description="Basic and acidic residues" evidence="7">
    <location>
        <begin position="250"/>
        <end position="266"/>
    </location>
</feature>
<evidence type="ECO:0000259" key="8">
    <source>
        <dbReference type="PROSITE" id="PS51212"/>
    </source>
</evidence>
<feature type="region of interest" description="Disordered" evidence="7">
    <location>
        <begin position="369"/>
        <end position="426"/>
    </location>
</feature>
<keyword evidence="10" id="KW-1185">Reference proteome</keyword>
<evidence type="ECO:0000256" key="7">
    <source>
        <dbReference type="SAM" id="MobiDB-lite"/>
    </source>
</evidence>
<comment type="function">
    <text evidence="5">In the vertebrate host, binds to highly sulfated heparan sulfate proteoglycans (HSPGs) on the surface of host hepatocytes and is required for sporozoite invasion of the host hepatocytes.</text>
</comment>
<sequence>MPTVYSDPEAGWGNDAPIGDEDKSQLTPPVQIQLNDPSYHHSDDSGSEWEEDISVEDVKGEGDMHGQYSRRKSSDELSHSTRSMPTTSLCVSMAGLGVGVPTNHEFEEVGSADGHSHRKRRHGSRKPKLQGSRSRSLSDLDANNDWDDAILPIQEADNDRRRRRHHGQHGHKRNSNVNSRGKLLGSSSRSLSDSDNSWDSNIVPIKKDAKNSGHNRNKRNNKSSRSKGNHQSRRRKSNSRSGSSDSRSMSSERHGNSGTRNIERHVSFSSSTEPSEEPIGIGESERSAVYLNKAAQKIQNRFRGARKAREEASGADSETDSFEETTSQESEAVEEDDIGHTITMAFILIFSVAMMSKRWIIKCFEGCRGNQKRSGRRQNNRDHDGHDDPEMVNPDEIPVDGNANMHGQAQTGPTTGPTAPAPGGMESMMATQAASSAAGGAASGVSAGIAAGAAAAGAATSAMAAAGVAASATQLVTAAVVGTTVVVASSVAVSNVLTATPVPFPIVSTCGIESPVFHNGAIGLSFEGFERGFNAREQQLVETLVVDSYNLITRGINQEGNNCADAYQREMQNSTMFDQVFNAENDENPSSLDVTLDSWVICNGCPNDLPMIGRYANAEVPSASRRLQNGEDSLNVKLDLDLLDQLLKEVARKIVDFADSGELAESFIPSKIALKGQPPSSNIDSEGEASMPLIFLNLPIGYEDPTSSNGREVIFPRTSVCGSSDPEFYPGIWRLSLQGVARTIATDEVRVIEDLMLETYNGVVIGRIAQPECSDRYQREMSRARLIDQQFIRAQGNDTVSSLEMTFKTWLICNGCSNAIPLFGTADEIENGNGFSYDSRMMEVALRDIIARMVGLINSDALSSSLLPNKVSILPPTQAGSNGNGGGQGTALEPLLNVRIIIETDENGDLLANVPKPSACGLFDPNFYPGELRMTFEGFERVFTEEEAALIEPIVLSSYNALTKGPNTEEGICVDEYKREMTNADLADQTFSVPPGGDEASVLDLVFETWVTCDGCSEEEAVFGSAGSSVRRRTQDGVGGDGLDLDFVEIHMEEVVAGIFELVRIGALPAIFVPDKVYVKRRGADGGNGAVLLDVPIIVSYRAQTGFFVQFPGPSQAPSMSMVPSSMPSDVPSLSMVPSEVPSDVPSDSPSVVPSDVPSVIPSDSPSSIPSAIPSSIPSAIPSMQPSSVPSAIPSDSPSEVPSSLPSMLPSTIPSVPPSDIPSVIPSESPSMIPSVIPSEMPSTAYQGCFVETPAFPKMDLLLGGAWNVDNCINQCASFGYRYAGLSISSVADHTCYCGNSFDTTAQVDDAECDNDCSGSCGGTVRTSVYIAGNHPVGGADGFTSDLYCDCHRDWVLTLTGTRPDLTNRVSTRASVKGCIALCRRDGYRYAGLQNGRECFLIQTSYPAPPKHAMIPSMIPSEMPSTVYQGCLVETPASPKMDLLLGAAWNVDNCIDQCASLGYRFAGLSTSGAHDSSSR</sequence>
<dbReference type="Pfam" id="PF01822">
    <property type="entry name" value="WSC"/>
    <property type="match status" value="1"/>
</dbReference>
<feature type="region of interest" description="Disordered" evidence="7">
    <location>
        <begin position="1118"/>
        <end position="1213"/>
    </location>
</feature>
<gene>
    <name evidence="9" type="ORF">CYCCA115_LOCUS10665</name>
</gene>
<comment type="caution">
    <text evidence="9">The sequence shown here is derived from an EMBL/GenBank/DDBJ whole genome shotgun (WGS) entry which is preliminary data.</text>
</comment>
<dbReference type="EMBL" id="CAKOGP040001711">
    <property type="protein sequence ID" value="CAJ1946524.1"/>
    <property type="molecule type" value="Genomic_DNA"/>
</dbReference>
<protein>
    <recommendedName>
        <fullName evidence="2">Circumsporozoite protein</fullName>
    </recommendedName>
</protein>
<accession>A0AAD2CX87</accession>
<feature type="region of interest" description="Disordered" evidence="7">
    <location>
        <begin position="1"/>
        <end position="88"/>
    </location>
</feature>
<evidence type="ECO:0000256" key="4">
    <source>
        <dbReference type="ARBA" id="ARBA00022737"/>
    </source>
</evidence>
<feature type="region of interest" description="Disordered" evidence="7">
    <location>
        <begin position="101"/>
        <end position="283"/>
    </location>
</feature>
<feature type="compositionally biased region" description="Polar residues" evidence="7">
    <location>
        <begin position="25"/>
        <end position="36"/>
    </location>
</feature>
<feature type="compositionally biased region" description="Basic and acidic residues" evidence="7">
    <location>
        <begin position="379"/>
        <end position="389"/>
    </location>
</feature>
<evidence type="ECO:0000256" key="1">
    <source>
        <dbReference type="ARBA" id="ARBA00006241"/>
    </source>
</evidence>
<keyword evidence="4" id="KW-0677">Repeat</keyword>
<dbReference type="InterPro" id="IPR002889">
    <property type="entry name" value="WSC_carb-bd"/>
</dbReference>
<evidence type="ECO:0000313" key="9">
    <source>
        <dbReference type="EMBL" id="CAJ1946524.1"/>
    </source>
</evidence>
<keyword evidence="3" id="KW-0748">Sporozoite</keyword>
<feature type="compositionally biased region" description="Acidic residues" evidence="7">
    <location>
        <begin position="45"/>
        <end position="55"/>
    </location>
</feature>
<evidence type="ECO:0000256" key="5">
    <source>
        <dbReference type="ARBA" id="ARBA00033726"/>
    </source>
</evidence>
<feature type="compositionally biased region" description="Low complexity" evidence="7">
    <location>
        <begin position="239"/>
        <end position="249"/>
    </location>
</feature>
<reference evidence="9" key="1">
    <citation type="submission" date="2023-08" db="EMBL/GenBank/DDBJ databases">
        <authorList>
            <person name="Audoor S."/>
            <person name="Bilcke G."/>
        </authorList>
    </citation>
    <scope>NUCLEOTIDE SEQUENCE</scope>
</reference>
<feature type="compositionally biased region" description="Low complexity" evidence="7">
    <location>
        <begin position="1118"/>
        <end position="1188"/>
    </location>
</feature>
<feature type="compositionally biased region" description="Polar residues" evidence="7">
    <location>
        <begin position="1194"/>
        <end position="1206"/>
    </location>
</feature>
<evidence type="ECO:0000256" key="2">
    <source>
        <dbReference type="ARBA" id="ARBA00021911"/>
    </source>
</evidence>
<feature type="compositionally biased region" description="Basic residues" evidence="7">
    <location>
        <begin position="161"/>
        <end position="174"/>
    </location>
</feature>
<feature type="compositionally biased region" description="Basic residues" evidence="7">
    <location>
        <begin position="116"/>
        <end position="128"/>
    </location>
</feature>
<feature type="compositionally biased region" description="Low complexity" evidence="7">
    <location>
        <begin position="178"/>
        <end position="201"/>
    </location>
</feature>
<feature type="compositionally biased region" description="Low complexity" evidence="7">
    <location>
        <begin position="407"/>
        <end position="426"/>
    </location>
</feature>
<feature type="compositionally biased region" description="Basic residues" evidence="7">
    <location>
        <begin position="213"/>
        <end position="238"/>
    </location>
</feature>
<name>A0AAD2CX87_9STRA</name>